<evidence type="ECO:0000256" key="3">
    <source>
        <dbReference type="ARBA" id="ARBA00022989"/>
    </source>
</evidence>
<dbReference type="OrthoDB" id="9811718at2"/>
<evidence type="ECO:0000256" key="4">
    <source>
        <dbReference type="ARBA" id="ARBA00023136"/>
    </source>
</evidence>
<reference evidence="9" key="1">
    <citation type="submission" date="2016-11" db="EMBL/GenBank/DDBJ databases">
        <authorList>
            <person name="Varghese N."/>
            <person name="Submissions S."/>
        </authorList>
    </citation>
    <scope>NUCLEOTIDE SEQUENCE [LARGE SCALE GENOMIC DNA]</scope>
    <source>
        <strain evidence="9">DSM 22212</strain>
    </source>
</reference>
<keyword evidence="5" id="KW-0874">Quinone</keyword>
<evidence type="ECO:0000256" key="2">
    <source>
        <dbReference type="ARBA" id="ARBA00022692"/>
    </source>
</evidence>
<evidence type="ECO:0000256" key="5">
    <source>
        <dbReference type="HAMAP-Rule" id="MF_00445"/>
    </source>
</evidence>
<keyword evidence="2 5" id="KW-0812">Transmembrane</keyword>
<dbReference type="InterPro" id="IPR001750">
    <property type="entry name" value="ND/Mrp_TM"/>
</dbReference>
<feature type="transmembrane region" description="Helical" evidence="5">
    <location>
        <begin position="112"/>
        <end position="129"/>
    </location>
</feature>
<feature type="transmembrane region" description="Helical" evidence="5">
    <location>
        <begin position="244"/>
        <end position="267"/>
    </location>
</feature>
<feature type="transmembrane region" description="Helical" evidence="5">
    <location>
        <begin position="273"/>
        <end position="294"/>
    </location>
</feature>
<feature type="domain" description="NADH:quinone oxidoreductase/Mrp antiporter transmembrane" evidence="7">
    <location>
        <begin position="129"/>
        <end position="423"/>
    </location>
</feature>
<evidence type="ECO:0000313" key="9">
    <source>
        <dbReference type="Proteomes" id="UP000185812"/>
    </source>
</evidence>
<dbReference type="GO" id="GO:0042773">
    <property type="term" value="P:ATP synthesis coupled electron transport"/>
    <property type="evidence" value="ECO:0007669"/>
    <property type="project" value="InterPro"/>
</dbReference>
<keyword evidence="5" id="KW-1278">Translocase</keyword>
<evidence type="ECO:0000256" key="6">
    <source>
        <dbReference type="RuleBase" id="RU000320"/>
    </source>
</evidence>
<feature type="transmembrane region" description="Helical" evidence="5">
    <location>
        <begin position="301"/>
        <end position="319"/>
    </location>
</feature>
<feature type="transmembrane region" description="Helical" evidence="5">
    <location>
        <begin position="455"/>
        <end position="478"/>
    </location>
</feature>
<dbReference type="AlphaFoldDB" id="A0A1M6PZB2"/>
<feature type="transmembrane region" description="Helical" evidence="5">
    <location>
        <begin position="373"/>
        <end position="396"/>
    </location>
</feature>
<organism evidence="8 9">
    <name type="scientific">Rhodothermus profundi</name>
    <dbReference type="NCBI Taxonomy" id="633813"/>
    <lineage>
        <taxon>Bacteria</taxon>
        <taxon>Pseudomonadati</taxon>
        <taxon>Rhodothermota</taxon>
        <taxon>Rhodothermia</taxon>
        <taxon>Rhodothermales</taxon>
        <taxon>Rhodothermaceae</taxon>
        <taxon>Rhodothermus</taxon>
    </lineage>
</organism>
<feature type="transmembrane region" description="Helical" evidence="5">
    <location>
        <begin position="43"/>
        <end position="62"/>
    </location>
</feature>
<keyword evidence="5" id="KW-0813">Transport</keyword>
<gene>
    <name evidence="5" type="primary">nuoN</name>
    <name evidence="8" type="ORF">SAMN04488087_0398</name>
</gene>
<dbReference type="PANTHER" id="PTHR22773">
    <property type="entry name" value="NADH DEHYDROGENASE"/>
    <property type="match status" value="1"/>
</dbReference>
<evidence type="ECO:0000259" key="7">
    <source>
        <dbReference type="Pfam" id="PF00361"/>
    </source>
</evidence>
<dbReference type="GO" id="GO:0050136">
    <property type="term" value="F:NADH dehydrogenase (quinone) (non-electrogenic) activity"/>
    <property type="evidence" value="ECO:0007669"/>
    <property type="project" value="UniProtKB-UniRule"/>
</dbReference>
<dbReference type="Pfam" id="PF00361">
    <property type="entry name" value="Proton_antipo_M"/>
    <property type="match status" value="1"/>
</dbReference>
<feature type="transmembrane region" description="Helical" evidence="5">
    <location>
        <begin position="82"/>
        <end position="100"/>
    </location>
</feature>
<protein>
    <recommendedName>
        <fullName evidence="5">NADH-quinone oxidoreductase subunit N</fullName>
        <ecNumber evidence="5">7.1.1.-</ecNumber>
    </recommendedName>
    <alternativeName>
        <fullName evidence="5">NADH dehydrogenase I subunit N</fullName>
    </alternativeName>
    <alternativeName>
        <fullName evidence="5">NDH-1 subunit N</fullName>
    </alternativeName>
</protein>
<keyword evidence="5" id="KW-0830">Ubiquinone</keyword>
<keyword evidence="5" id="KW-1003">Cell membrane</keyword>
<dbReference type="GO" id="GO:0048038">
    <property type="term" value="F:quinone binding"/>
    <property type="evidence" value="ECO:0007669"/>
    <property type="project" value="UniProtKB-KW"/>
</dbReference>
<comment type="subunit">
    <text evidence="5">NDH-1 is composed of 14 different subunits. Subunits NuoA, H, J, K, L, M, N constitute the membrane sector of the complex.</text>
</comment>
<feature type="transmembrane region" description="Helical" evidence="5">
    <location>
        <begin position="207"/>
        <end position="232"/>
    </location>
</feature>
<dbReference type="HAMAP" id="MF_00445">
    <property type="entry name" value="NDH1_NuoN_1"/>
    <property type="match status" value="1"/>
</dbReference>
<name>A0A1M6PZB2_9BACT</name>
<comment type="catalytic activity">
    <reaction evidence="5">
        <text>a quinone + NADH + 5 H(+)(in) = a quinol + NAD(+) + 4 H(+)(out)</text>
        <dbReference type="Rhea" id="RHEA:57888"/>
        <dbReference type="ChEBI" id="CHEBI:15378"/>
        <dbReference type="ChEBI" id="CHEBI:24646"/>
        <dbReference type="ChEBI" id="CHEBI:57540"/>
        <dbReference type="ChEBI" id="CHEBI:57945"/>
        <dbReference type="ChEBI" id="CHEBI:132124"/>
    </reaction>
</comment>
<dbReference type="GO" id="GO:0008137">
    <property type="term" value="F:NADH dehydrogenase (ubiquinone) activity"/>
    <property type="evidence" value="ECO:0007669"/>
    <property type="project" value="InterPro"/>
</dbReference>
<sequence>MDLLEAYRMLPADLWAAFPLVLTAVVGLALVVWDAFQNDAPPIPWVAAGTLALALFWELGGLERAPETAFYGLIRVGGMASFVNAIILLSGLLTIALSVPYLKRIRHLHGEVYALILFATVGMIVLASANSLIAIFVGLETMSICLYIMTGLVREDVGAGEAALKYFLLGAFSTGFFLYGIALLYGATGTMYLPQMAAQLTEGVRPVLFWAGVALLLIGFLFKVGAVPFHMWTPDVYQGAPTTLTGYMAAASKAAAFAALVLVLDAALPAERWQLLLALVALVTMVAGNVLALVQRNVKRMLAYSSIAHAGYILTGLAAGTPEGYAGALFYLLVYALMNIGAFGVMAFLEWDGKEGYEQTVDSLAGIGYRRPLLGVAMAFFMFSLTGFPPLAGFIAKYAVFAPAVDAGLTWLVIVGVLASVLSAYYYLRVVYVFWMKSPEEAPETVRQQAFPVPWVPQAVLVVCVVLIVLLGVLPGLLEVTTSFFPMPAAPPAAAMTVGGP</sequence>
<dbReference type="EMBL" id="FRAU01000001">
    <property type="protein sequence ID" value="SHK13290.1"/>
    <property type="molecule type" value="Genomic_DNA"/>
</dbReference>
<evidence type="ECO:0000256" key="1">
    <source>
        <dbReference type="ARBA" id="ARBA00004127"/>
    </source>
</evidence>
<dbReference type="NCBIfam" id="TIGR01770">
    <property type="entry name" value="NDH_I_N"/>
    <property type="match status" value="1"/>
</dbReference>
<comment type="function">
    <text evidence="5">NDH-1 shuttles electrons from NADH, via FMN and iron-sulfur (Fe-S) centers, to quinones in the respiratory chain. The immediate electron acceptor for the enzyme in this species is believed to be ubiquinone. Couples the redox reaction to proton translocation (for every two electrons transferred, four hydrogen ions are translocated across the cytoplasmic membrane), and thus conserves the redox energy in a proton gradient.</text>
</comment>
<dbReference type="STRING" id="633813.SAMN04488087_0398"/>
<keyword evidence="3 5" id="KW-1133">Transmembrane helix</keyword>
<keyword evidence="4 5" id="KW-0472">Membrane</keyword>
<feature type="transmembrane region" description="Helical" evidence="5">
    <location>
        <begin position="135"/>
        <end position="154"/>
    </location>
</feature>
<feature type="transmembrane region" description="Helical" evidence="5">
    <location>
        <begin position="325"/>
        <end position="349"/>
    </location>
</feature>
<dbReference type="EC" id="7.1.1.-" evidence="5"/>
<dbReference type="GO" id="GO:0012505">
    <property type="term" value="C:endomembrane system"/>
    <property type="evidence" value="ECO:0007669"/>
    <property type="project" value="UniProtKB-SubCell"/>
</dbReference>
<accession>A0A1M6PZB2</accession>
<comment type="similarity">
    <text evidence="5">Belongs to the complex I subunit 2 family.</text>
</comment>
<dbReference type="InterPro" id="IPR010096">
    <property type="entry name" value="NADH-Q_OxRdtase_suN/2"/>
</dbReference>
<feature type="transmembrane region" description="Helical" evidence="5">
    <location>
        <begin position="408"/>
        <end position="428"/>
    </location>
</feature>
<dbReference type="RefSeq" id="WP_072714271.1">
    <property type="nucleotide sequence ID" value="NZ_FRAU01000001.1"/>
</dbReference>
<keyword evidence="9" id="KW-1185">Reference proteome</keyword>
<dbReference type="GO" id="GO:0005886">
    <property type="term" value="C:plasma membrane"/>
    <property type="evidence" value="ECO:0007669"/>
    <property type="project" value="UniProtKB-SubCell"/>
</dbReference>
<comment type="subcellular location">
    <subcellularLocation>
        <location evidence="5">Cell membrane</location>
        <topology evidence="5">Multi-pass membrane protein</topology>
    </subcellularLocation>
    <subcellularLocation>
        <location evidence="1">Endomembrane system</location>
        <topology evidence="1">Multi-pass membrane protein</topology>
    </subcellularLocation>
    <subcellularLocation>
        <location evidence="6">Membrane</location>
        <topology evidence="6">Multi-pass membrane protein</topology>
    </subcellularLocation>
</comment>
<feature type="transmembrane region" description="Helical" evidence="5">
    <location>
        <begin position="166"/>
        <end position="187"/>
    </location>
</feature>
<feature type="transmembrane region" description="Helical" evidence="5">
    <location>
        <begin position="14"/>
        <end position="36"/>
    </location>
</feature>
<dbReference type="Proteomes" id="UP000185812">
    <property type="component" value="Unassembled WGS sequence"/>
</dbReference>
<proteinExistence type="inferred from homology"/>
<evidence type="ECO:0000313" key="8">
    <source>
        <dbReference type="EMBL" id="SHK13290.1"/>
    </source>
</evidence>
<dbReference type="PRINTS" id="PR01434">
    <property type="entry name" value="NADHDHGNASE5"/>
</dbReference>
<keyword evidence="5" id="KW-0520">NAD</keyword>